<keyword evidence="3" id="KW-0479">Metal-binding</keyword>
<comment type="cofactor">
    <cofactor evidence="1">
        <name>[4Fe-4S] cluster</name>
        <dbReference type="ChEBI" id="CHEBI:49883"/>
    </cofactor>
</comment>
<evidence type="ECO:0000256" key="2">
    <source>
        <dbReference type="ARBA" id="ARBA00022691"/>
    </source>
</evidence>
<organism evidence="7">
    <name type="scientific">Variovorax paradoxus</name>
    <dbReference type="NCBI Taxonomy" id="34073"/>
    <lineage>
        <taxon>Bacteria</taxon>
        <taxon>Pseudomonadati</taxon>
        <taxon>Pseudomonadota</taxon>
        <taxon>Betaproteobacteria</taxon>
        <taxon>Burkholderiales</taxon>
        <taxon>Comamonadaceae</taxon>
        <taxon>Variovorax</taxon>
    </lineage>
</organism>
<dbReference type="AlphaFoldDB" id="A0A679JL41"/>
<dbReference type="EMBL" id="LR743508">
    <property type="protein sequence ID" value="CAA2109942.1"/>
    <property type="molecule type" value="Genomic_DNA"/>
</dbReference>
<evidence type="ECO:0000256" key="3">
    <source>
        <dbReference type="ARBA" id="ARBA00022723"/>
    </source>
</evidence>
<keyword evidence="2" id="KW-0949">S-adenosyl-L-methionine</keyword>
<keyword evidence="4" id="KW-0408">Iron</keyword>
<dbReference type="SFLD" id="SFLDG01082">
    <property type="entry name" value="B12-binding_domain_containing"/>
    <property type="match status" value="1"/>
</dbReference>
<dbReference type="GO" id="GO:0003824">
    <property type="term" value="F:catalytic activity"/>
    <property type="evidence" value="ECO:0007669"/>
    <property type="project" value="InterPro"/>
</dbReference>
<gene>
    <name evidence="7" type="ORF">VVAX_06214</name>
</gene>
<dbReference type="PANTHER" id="PTHR43409">
    <property type="entry name" value="ANAEROBIC MAGNESIUM-PROTOPORPHYRIN IX MONOMETHYL ESTER CYCLASE-RELATED"/>
    <property type="match status" value="1"/>
</dbReference>
<feature type="domain" description="Radical SAM core" evidence="6">
    <location>
        <begin position="208"/>
        <end position="439"/>
    </location>
</feature>
<evidence type="ECO:0000259" key="6">
    <source>
        <dbReference type="PROSITE" id="PS51918"/>
    </source>
</evidence>
<dbReference type="InterPro" id="IPR058240">
    <property type="entry name" value="rSAM_sf"/>
</dbReference>
<dbReference type="GO" id="GO:0051536">
    <property type="term" value="F:iron-sulfur cluster binding"/>
    <property type="evidence" value="ECO:0007669"/>
    <property type="project" value="UniProtKB-KW"/>
</dbReference>
<dbReference type="SFLD" id="SFLDS00029">
    <property type="entry name" value="Radical_SAM"/>
    <property type="match status" value="1"/>
</dbReference>
<sequence length="496" mass="54614">MLDNPPDLLRLSASVNAFKTNKRHCFPSKAAVRGSLLEMRRSNKVAFVSAGMLSPKKRDHMLARRQLYLNYGALSLATILNDQGFKTLLVHGEHREPSELLDALVQDGTFPSSLPVMLSIPSFYALEWAQRFCKLVRLADPSAKIIVGGRWVVGPDPGWLRKKLPEADLLIPGLAEPVITSLLTATPIVRRLSAPTPQFVLNHRLVSGFERYQPSIEASRGCGMGCSFCEERDIPLEKLLPAEQIAAALAMIAGQYGTSDVRPYLQTSMFAPNLNWSAGLVSAVRSRGLEMKWRTESRVDALTAETIACLAEAGMKVLDLGLETASPTQILSMRKSAHPDRYLQRASKLLKACGDNGVAAKVNVLLYAGETAKTLTETRSFLDEHSEHIAGVSVGPVVAYGPPKTASILLNEWSGSGCVAVDSRSTDETGITHVHLSREIDAESAELASLDMSRRYMNANAYYRLKSFSYYPRDYTRHDFDRDVDASDKSRLPFSQ</sequence>
<evidence type="ECO:0000256" key="4">
    <source>
        <dbReference type="ARBA" id="ARBA00023004"/>
    </source>
</evidence>
<dbReference type="SMART" id="SM00729">
    <property type="entry name" value="Elp3"/>
    <property type="match status" value="1"/>
</dbReference>
<name>A0A679JL41_VARPD</name>
<dbReference type="Gene3D" id="3.20.20.70">
    <property type="entry name" value="Aldolase class I"/>
    <property type="match status" value="1"/>
</dbReference>
<dbReference type="InterPro" id="IPR013785">
    <property type="entry name" value="Aldolase_TIM"/>
</dbReference>
<reference evidence="7" key="1">
    <citation type="submission" date="2019-12" db="EMBL/GenBank/DDBJ databases">
        <authorList>
            <person name="Cremers G."/>
        </authorList>
    </citation>
    <scope>NUCLEOTIDE SEQUENCE</scope>
    <source>
        <strain evidence="7">Vvax</strain>
    </source>
</reference>
<evidence type="ECO:0000256" key="5">
    <source>
        <dbReference type="ARBA" id="ARBA00023014"/>
    </source>
</evidence>
<dbReference type="InterPro" id="IPR006638">
    <property type="entry name" value="Elp3/MiaA/NifB-like_rSAM"/>
</dbReference>
<dbReference type="InterPro" id="IPR051198">
    <property type="entry name" value="BchE-like"/>
</dbReference>
<dbReference type="InterPro" id="IPR007197">
    <property type="entry name" value="rSAM"/>
</dbReference>
<accession>A0A679JL41</accession>
<dbReference type="RefSeq" id="WP_339094092.1">
    <property type="nucleotide sequence ID" value="NZ_LR743508.1"/>
</dbReference>
<dbReference type="PANTHER" id="PTHR43409:SF16">
    <property type="entry name" value="SLR0320 PROTEIN"/>
    <property type="match status" value="1"/>
</dbReference>
<evidence type="ECO:0000256" key="1">
    <source>
        <dbReference type="ARBA" id="ARBA00001966"/>
    </source>
</evidence>
<protein>
    <recommendedName>
        <fullName evidence="6">Radical SAM core domain-containing protein</fullName>
    </recommendedName>
</protein>
<proteinExistence type="predicted"/>
<dbReference type="GO" id="GO:0046872">
    <property type="term" value="F:metal ion binding"/>
    <property type="evidence" value="ECO:0007669"/>
    <property type="project" value="UniProtKB-KW"/>
</dbReference>
<dbReference type="GO" id="GO:0005829">
    <property type="term" value="C:cytosol"/>
    <property type="evidence" value="ECO:0007669"/>
    <property type="project" value="TreeGrafter"/>
</dbReference>
<dbReference type="PROSITE" id="PS51918">
    <property type="entry name" value="RADICAL_SAM"/>
    <property type="match status" value="1"/>
</dbReference>
<dbReference type="Pfam" id="PF04055">
    <property type="entry name" value="Radical_SAM"/>
    <property type="match status" value="1"/>
</dbReference>
<dbReference type="SUPFAM" id="SSF102114">
    <property type="entry name" value="Radical SAM enzymes"/>
    <property type="match status" value="1"/>
</dbReference>
<evidence type="ECO:0000313" key="7">
    <source>
        <dbReference type="EMBL" id="CAA2109942.1"/>
    </source>
</evidence>
<keyword evidence="5" id="KW-0411">Iron-sulfur</keyword>